<protein>
    <submittedName>
        <fullName evidence="1">Uncharacterized protein</fullName>
    </submittedName>
</protein>
<accession>A0A9N9ZB61</accession>
<gene>
    <name evidence="1" type="ORF">CSOL1703_00015074</name>
</gene>
<comment type="caution">
    <text evidence="1">The sequence shown here is derived from an EMBL/GenBank/DDBJ whole genome shotgun (WGS) entry which is preliminary data.</text>
</comment>
<proteinExistence type="predicted"/>
<reference evidence="1" key="1">
    <citation type="submission" date="2021-10" db="EMBL/GenBank/DDBJ databases">
        <authorList>
            <person name="Piombo E."/>
        </authorList>
    </citation>
    <scope>NUCLEOTIDE SEQUENCE</scope>
</reference>
<dbReference type="AlphaFoldDB" id="A0A9N9ZB61"/>
<dbReference type="OrthoDB" id="10254604at2759"/>
<sequence>MELCIAATDFALLITSVLLVGGHGKVAPLLTPLLLKRSWTVSSLIRTHDQVAAIQSLEIDQAWKLNILLRDIVEILLLKLVAELLHEVKLDYIV</sequence>
<dbReference type="EMBL" id="CABFOC020000043">
    <property type="protein sequence ID" value="CAH0052198.1"/>
    <property type="molecule type" value="Genomic_DNA"/>
</dbReference>
<evidence type="ECO:0000313" key="2">
    <source>
        <dbReference type="Proteomes" id="UP000775872"/>
    </source>
</evidence>
<evidence type="ECO:0000313" key="1">
    <source>
        <dbReference type="EMBL" id="CAH0052198.1"/>
    </source>
</evidence>
<organism evidence="1 2">
    <name type="scientific">Clonostachys solani</name>
    <dbReference type="NCBI Taxonomy" id="160281"/>
    <lineage>
        <taxon>Eukaryota</taxon>
        <taxon>Fungi</taxon>
        <taxon>Dikarya</taxon>
        <taxon>Ascomycota</taxon>
        <taxon>Pezizomycotina</taxon>
        <taxon>Sordariomycetes</taxon>
        <taxon>Hypocreomycetidae</taxon>
        <taxon>Hypocreales</taxon>
        <taxon>Bionectriaceae</taxon>
        <taxon>Clonostachys</taxon>
    </lineage>
</organism>
<name>A0A9N9ZB61_9HYPO</name>
<dbReference type="Proteomes" id="UP000775872">
    <property type="component" value="Unassembled WGS sequence"/>
</dbReference>
<keyword evidence="2" id="KW-1185">Reference proteome</keyword>